<sequence>MNVTCTICTDLFDNTSDIVTVPCGHVFHSQCIYQWVESTEIDSACPECRTNFTKKDILKLYFNFAPNSNADIPTLKNDIQGLSSQLLKTGMDLRYTERKRRELQMYNAGIEKSLKHLYQKMRKLKSALDASQQYAESLRNKSELLTRENHHLIHELPRDKSIPAMPGCLVEADEILHRIVLEVTSTCGTSMGKRMIQYCDIIRRELRLVEISLAKGTDAFY</sequence>
<dbReference type="PANTHER" id="PTHR46569:SF1">
    <property type="entry name" value="E3 UBIQUITIN-PROTEIN LIGASE RFWD3-RELATED"/>
    <property type="match status" value="1"/>
</dbReference>
<name>A0AAV4TDB7_9ARAC</name>
<feature type="domain" description="RING-type" evidence="4">
    <location>
        <begin position="5"/>
        <end position="49"/>
    </location>
</feature>
<dbReference type="InterPro" id="IPR052639">
    <property type="entry name" value="TRAIP_ubiq-protein_ligase"/>
</dbReference>
<accession>A0AAV4TDB7</accession>
<dbReference type="EMBL" id="BPLQ01009269">
    <property type="protein sequence ID" value="GIY42887.1"/>
    <property type="molecule type" value="Genomic_DNA"/>
</dbReference>
<dbReference type="GO" id="GO:0016567">
    <property type="term" value="P:protein ubiquitination"/>
    <property type="evidence" value="ECO:0007669"/>
    <property type="project" value="TreeGrafter"/>
</dbReference>
<keyword evidence="2" id="KW-0862">Zinc</keyword>
<evidence type="ECO:0000259" key="4">
    <source>
        <dbReference type="PROSITE" id="PS50089"/>
    </source>
</evidence>
<evidence type="ECO:0000256" key="2">
    <source>
        <dbReference type="ARBA" id="ARBA00022833"/>
    </source>
</evidence>
<dbReference type="SMART" id="SM00184">
    <property type="entry name" value="RING"/>
    <property type="match status" value="1"/>
</dbReference>
<evidence type="ECO:0000313" key="6">
    <source>
        <dbReference type="Proteomes" id="UP001054837"/>
    </source>
</evidence>
<dbReference type="GO" id="GO:0005634">
    <property type="term" value="C:nucleus"/>
    <property type="evidence" value="ECO:0007669"/>
    <property type="project" value="TreeGrafter"/>
</dbReference>
<evidence type="ECO:0000256" key="3">
    <source>
        <dbReference type="PROSITE-ProRule" id="PRU00175"/>
    </source>
</evidence>
<keyword evidence="6" id="KW-1185">Reference proteome</keyword>
<dbReference type="GO" id="GO:0090734">
    <property type="term" value="C:site of DNA damage"/>
    <property type="evidence" value="ECO:0007669"/>
    <property type="project" value="TreeGrafter"/>
</dbReference>
<dbReference type="Pfam" id="PF13639">
    <property type="entry name" value="zf-RING_2"/>
    <property type="match status" value="1"/>
</dbReference>
<dbReference type="AlphaFoldDB" id="A0AAV4TDB7"/>
<dbReference type="GO" id="GO:0008270">
    <property type="term" value="F:zinc ion binding"/>
    <property type="evidence" value="ECO:0007669"/>
    <property type="project" value="UniProtKB-KW"/>
</dbReference>
<evidence type="ECO:0000313" key="5">
    <source>
        <dbReference type="EMBL" id="GIY42887.1"/>
    </source>
</evidence>
<dbReference type="InterPro" id="IPR001841">
    <property type="entry name" value="Znf_RING"/>
</dbReference>
<dbReference type="Gene3D" id="3.30.40.10">
    <property type="entry name" value="Zinc/RING finger domain, C3HC4 (zinc finger)"/>
    <property type="match status" value="1"/>
</dbReference>
<dbReference type="SUPFAM" id="SSF57850">
    <property type="entry name" value="RING/U-box"/>
    <property type="match status" value="1"/>
</dbReference>
<dbReference type="PANTHER" id="PTHR46569">
    <property type="entry name" value="E3 UBIQUITIN-PROTEIN LIGASE TRAIP"/>
    <property type="match status" value="1"/>
</dbReference>
<keyword evidence="1 3" id="KW-0863">Zinc-finger</keyword>
<evidence type="ECO:0000256" key="1">
    <source>
        <dbReference type="ARBA" id="ARBA00022771"/>
    </source>
</evidence>
<reference evidence="5 6" key="1">
    <citation type="submission" date="2021-06" db="EMBL/GenBank/DDBJ databases">
        <title>Caerostris darwini draft genome.</title>
        <authorList>
            <person name="Kono N."/>
            <person name="Arakawa K."/>
        </authorList>
    </citation>
    <scope>NUCLEOTIDE SEQUENCE [LARGE SCALE GENOMIC DNA]</scope>
</reference>
<dbReference type="GO" id="GO:0061630">
    <property type="term" value="F:ubiquitin protein ligase activity"/>
    <property type="evidence" value="ECO:0007669"/>
    <property type="project" value="TreeGrafter"/>
</dbReference>
<dbReference type="PROSITE" id="PS50089">
    <property type="entry name" value="ZF_RING_2"/>
    <property type="match status" value="1"/>
</dbReference>
<dbReference type="GO" id="GO:0031297">
    <property type="term" value="P:replication fork processing"/>
    <property type="evidence" value="ECO:0007669"/>
    <property type="project" value="TreeGrafter"/>
</dbReference>
<proteinExistence type="predicted"/>
<organism evidence="5 6">
    <name type="scientific">Caerostris darwini</name>
    <dbReference type="NCBI Taxonomy" id="1538125"/>
    <lineage>
        <taxon>Eukaryota</taxon>
        <taxon>Metazoa</taxon>
        <taxon>Ecdysozoa</taxon>
        <taxon>Arthropoda</taxon>
        <taxon>Chelicerata</taxon>
        <taxon>Arachnida</taxon>
        <taxon>Araneae</taxon>
        <taxon>Araneomorphae</taxon>
        <taxon>Entelegynae</taxon>
        <taxon>Araneoidea</taxon>
        <taxon>Araneidae</taxon>
        <taxon>Caerostris</taxon>
    </lineage>
</organism>
<comment type="caution">
    <text evidence="5">The sequence shown here is derived from an EMBL/GenBank/DDBJ whole genome shotgun (WGS) entry which is preliminary data.</text>
</comment>
<dbReference type="Proteomes" id="UP001054837">
    <property type="component" value="Unassembled WGS sequence"/>
</dbReference>
<protein>
    <recommendedName>
        <fullName evidence="4">RING-type domain-containing protein</fullName>
    </recommendedName>
</protein>
<dbReference type="InterPro" id="IPR013083">
    <property type="entry name" value="Znf_RING/FYVE/PHD"/>
</dbReference>
<gene>
    <name evidence="5" type="ORF">CDAR_198871</name>
</gene>
<keyword evidence="1 3" id="KW-0479">Metal-binding</keyword>